<protein>
    <submittedName>
        <fullName evidence="9">ABC transporter permease subunit</fullName>
    </submittedName>
</protein>
<dbReference type="EMBL" id="RSED01000001">
    <property type="protein sequence ID" value="RRS06216.1"/>
    <property type="molecule type" value="Genomic_DNA"/>
</dbReference>
<keyword evidence="3" id="KW-1003">Cell membrane</keyword>
<keyword evidence="2 7" id="KW-0813">Transport</keyword>
<evidence type="ECO:0000256" key="2">
    <source>
        <dbReference type="ARBA" id="ARBA00022448"/>
    </source>
</evidence>
<dbReference type="Proteomes" id="UP000269265">
    <property type="component" value="Unassembled WGS sequence"/>
</dbReference>
<evidence type="ECO:0000256" key="1">
    <source>
        <dbReference type="ARBA" id="ARBA00004651"/>
    </source>
</evidence>
<feature type="transmembrane region" description="Helical" evidence="7">
    <location>
        <begin position="43"/>
        <end position="68"/>
    </location>
</feature>
<comment type="caution">
    <text evidence="9">The sequence shown here is derived from an EMBL/GenBank/DDBJ whole genome shotgun (WGS) entry which is preliminary data.</text>
</comment>
<dbReference type="InterPro" id="IPR035906">
    <property type="entry name" value="MetI-like_sf"/>
</dbReference>
<dbReference type="CDD" id="cd06261">
    <property type="entry name" value="TM_PBP2"/>
    <property type="match status" value="1"/>
</dbReference>
<organism evidence="9 10">
    <name type="scientific">Aquabacterium soli</name>
    <dbReference type="NCBI Taxonomy" id="2493092"/>
    <lineage>
        <taxon>Bacteria</taxon>
        <taxon>Pseudomonadati</taxon>
        <taxon>Pseudomonadota</taxon>
        <taxon>Betaproteobacteria</taxon>
        <taxon>Burkholderiales</taxon>
        <taxon>Aquabacterium</taxon>
    </lineage>
</organism>
<feature type="domain" description="ABC transmembrane type-1" evidence="8">
    <location>
        <begin position="9"/>
        <end position="221"/>
    </location>
</feature>
<dbReference type="RefSeq" id="WP_125241359.1">
    <property type="nucleotide sequence ID" value="NZ_RSED01000001.1"/>
</dbReference>
<name>A0A426VGY5_9BURK</name>
<feature type="transmembrane region" description="Helical" evidence="7">
    <location>
        <begin position="202"/>
        <end position="221"/>
    </location>
</feature>
<sequence>MTSIELDALAFSARIAFVTVLISFPLAMLAASWTGRRGLKGRWVLDALLLLPLGVSPAVIGWGVVSLLGPEGPAGDWLSKGQGWQAEITPHGLVLVAFCLVLPLMIRTMRPAFEAVDLLQLQTARTLGATRWSAWWSVTVAQTAPMLLSAAALGFAAAWGESGASVVLAAALQARWPQTAPDAATVPLTLLSAMQTERGQAIAFRLSMVSLGVALAAMLLSEWARQRWRRRALPLDARGVSR</sequence>
<evidence type="ECO:0000259" key="8">
    <source>
        <dbReference type="PROSITE" id="PS50928"/>
    </source>
</evidence>
<evidence type="ECO:0000256" key="3">
    <source>
        <dbReference type="ARBA" id="ARBA00022475"/>
    </source>
</evidence>
<keyword evidence="10" id="KW-1185">Reference proteome</keyword>
<dbReference type="PROSITE" id="PS50928">
    <property type="entry name" value="ABC_TM1"/>
    <property type="match status" value="1"/>
</dbReference>
<dbReference type="PANTHER" id="PTHR30183:SF7">
    <property type="entry name" value="FERRIC TRANSPORT SYSTEM PERMEASE PROTEIN FBPB 1-RELATED"/>
    <property type="match status" value="1"/>
</dbReference>
<feature type="transmembrane region" description="Helical" evidence="7">
    <location>
        <begin position="12"/>
        <end position="31"/>
    </location>
</feature>
<dbReference type="AlphaFoldDB" id="A0A426VGY5"/>
<dbReference type="PANTHER" id="PTHR30183">
    <property type="entry name" value="MOLYBDENUM TRANSPORT SYSTEM PERMEASE PROTEIN MODB"/>
    <property type="match status" value="1"/>
</dbReference>
<evidence type="ECO:0000256" key="7">
    <source>
        <dbReference type="RuleBase" id="RU363032"/>
    </source>
</evidence>
<reference evidence="9 10" key="1">
    <citation type="submission" date="2018-12" db="EMBL/GenBank/DDBJ databases">
        <title>The whole draft genome of Aquabacterium sp. SJQ9.</title>
        <authorList>
            <person name="Sun L."/>
            <person name="Gao X."/>
            <person name="Chen W."/>
            <person name="Huang K."/>
        </authorList>
    </citation>
    <scope>NUCLEOTIDE SEQUENCE [LARGE SCALE GENOMIC DNA]</scope>
    <source>
        <strain evidence="9 10">SJQ9</strain>
    </source>
</reference>
<proteinExistence type="inferred from homology"/>
<dbReference type="OrthoDB" id="9795403at2"/>
<keyword evidence="4 7" id="KW-0812">Transmembrane</keyword>
<evidence type="ECO:0000256" key="6">
    <source>
        <dbReference type="ARBA" id="ARBA00023136"/>
    </source>
</evidence>
<comment type="similarity">
    <text evidence="7">Belongs to the binding-protein-dependent transport system permease family.</text>
</comment>
<dbReference type="Gene3D" id="1.10.3720.10">
    <property type="entry name" value="MetI-like"/>
    <property type="match status" value="1"/>
</dbReference>
<dbReference type="SUPFAM" id="SSF161098">
    <property type="entry name" value="MetI-like"/>
    <property type="match status" value="1"/>
</dbReference>
<keyword evidence="6 7" id="KW-0472">Membrane</keyword>
<gene>
    <name evidence="9" type="ORF">EIP75_01070</name>
</gene>
<evidence type="ECO:0000256" key="5">
    <source>
        <dbReference type="ARBA" id="ARBA00022989"/>
    </source>
</evidence>
<evidence type="ECO:0000313" key="9">
    <source>
        <dbReference type="EMBL" id="RRS06216.1"/>
    </source>
</evidence>
<dbReference type="InterPro" id="IPR000515">
    <property type="entry name" value="MetI-like"/>
</dbReference>
<dbReference type="GO" id="GO:0005886">
    <property type="term" value="C:plasma membrane"/>
    <property type="evidence" value="ECO:0007669"/>
    <property type="project" value="UniProtKB-SubCell"/>
</dbReference>
<dbReference type="GO" id="GO:0055085">
    <property type="term" value="P:transmembrane transport"/>
    <property type="evidence" value="ECO:0007669"/>
    <property type="project" value="InterPro"/>
</dbReference>
<feature type="transmembrane region" description="Helical" evidence="7">
    <location>
        <begin position="88"/>
        <end position="106"/>
    </location>
</feature>
<keyword evidence="5 7" id="KW-1133">Transmembrane helix</keyword>
<evidence type="ECO:0000313" key="10">
    <source>
        <dbReference type="Proteomes" id="UP000269265"/>
    </source>
</evidence>
<accession>A0A426VGY5</accession>
<dbReference type="Pfam" id="PF00528">
    <property type="entry name" value="BPD_transp_1"/>
    <property type="match status" value="1"/>
</dbReference>
<comment type="subcellular location">
    <subcellularLocation>
        <location evidence="1 7">Cell membrane</location>
        <topology evidence="1 7">Multi-pass membrane protein</topology>
    </subcellularLocation>
</comment>
<feature type="transmembrane region" description="Helical" evidence="7">
    <location>
        <begin position="134"/>
        <end position="159"/>
    </location>
</feature>
<evidence type="ECO:0000256" key="4">
    <source>
        <dbReference type="ARBA" id="ARBA00022692"/>
    </source>
</evidence>